<evidence type="ECO:0000259" key="6">
    <source>
        <dbReference type="Pfam" id="PF00916"/>
    </source>
</evidence>
<sequence length="593" mass="65804">MDLCESYVNHDNGRTHEAIPESSFTRWHNKINLMGWIHRKLPILVWSRNYRLSYLFRDILAGFTVSLSEIPQAIAFAKIAGFVYCLFGTCKDLNIGPTSILALMIQSHVSSLGPNMAVLCTFTTGCVIFLLGLFNLGFIVEFFSYPVVAGFTSAGALQIAGSQLNSLFGIKRKASAFLESVMVVFKHLNEIQWTDTTLGICSIIFLVVLREFKRFGSLEYKRELSFTRNMVSITAFVLFLARNALVVIIGTILAYLIQNKDGKAPFEIVGKIGSALPTFKLPPFSTVVNGTHYDFPDMMKDFGTAVIFIPLVAILESVAIAKAFAGGKALDASQEWFAVGACNIMGSFVSSMPVTGSFTRSAVNNASGVITTFGGVITGICVLLSINYLISCFYYIPKATLASVLVCAMFYLFDFESFHVLWRTKKRDFLVLLITFLTCLLWSLENGILVGIFSNLLFVLYTTARPKFHLEHQTCAGRYIYLITPKTSILYPAAEYLRKDVEQNCTLEYGIVVLNGKNIGDMDATVARSIVELKKELELRKQTLLLLNFKLGVKTTLIKMDSVLHNYFVEGSIDSAIKDHEESSGYTSVSIVA</sequence>
<feature type="transmembrane region" description="Helical" evidence="5">
    <location>
        <begin position="433"/>
        <end position="461"/>
    </location>
</feature>
<evidence type="ECO:0000256" key="4">
    <source>
        <dbReference type="ARBA" id="ARBA00023136"/>
    </source>
</evidence>
<feature type="transmembrane region" description="Helical" evidence="5">
    <location>
        <begin position="230"/>
        <end position="257"/>
    </location>
</feature>
<dbReference type="AlphaFoldDB" id="A0AAW1V749"/>
<feature type="transmembrane region" description="Helical" evidence="5">
    <location>
        <begin position="302"/>
        <end position="324"/>
    </location>
</feature>
<dbReference type="InterPro" id="IPR011547">
    <property type="entry name" value="SLC26A/SulP_dom"/>
</dbReference>
<dbReference type="Proteomes" id="UP001431783">
    <property type="component" value="Unassembled WGS sequence"/>
</dbReference>
<name>A0AAW1V749_9CUCU</name>
<feature type="transmembrane region" description="Helical" evidence="5">
    <location>
        <begin position="366"/>
        <end position="386"/>
    </location>
</feature>
<dbReference type="InterPro" id="IPR001902">
    <property type="entry name" value="SLC26A/SulP_fam"/>
</dbReference>
<feature type="transmembrane region" description="Helical" evidence="5">
    <location>
        <begin position="393"/>
        <end position="413"/>
    </location>
</feature>
<evidence type="ECO:0000313" key="8">
    <source>
        <dbReference type="Proteomes" id="UP001431783"/>
    </source>
</evidence>
<keyword evidence="3 5" id="KW-1133">Transmembrane helix</keyword>
<feature type="domain" description="SLC26A/SulP transporter" evidence="6">
    <location>
        <begin position="55"/>
        <end position="435"/>
    </location>
</feature>
<keyword evidence="4 5" id="KW-0472">Membrane</keyword>
<dbReference type="Gene3D" id="3.30.750.24">
    <property type="entry name" value="STAS domain"/>
    <property type="match status" value="1"/>
</dbReference>
<gene>
    <name evidence="7" type="ORF">WA026_000035</name>
</gene>
<comment type="caution">
    <text evidence="7">The sequence shown here is derived from an EMBL/GenBank/DDBJ whole genome shotgun (WGS) entry which is preliminary data.</text>
</comment>
<proteinExistence type="predicted"/>
<evidence type="ECO:0000256" key="5">
    <source>
        <dbReference type="SAM" id="Phobius"/>
    </source>
</evidence>
<evidence type="ECO:0000256" key="1">
    <source>
        <dbReference type="ARBA" id="ARBA00004141"/>
    </source>
</evidence>
<dbReference type="GO" id="GO:0016020">
    <property type="term" value="C:membrane"/>
    <property type="evidence" value="ECO:0007669"/>
    <property type="project" value="UniProtKB-SubCell"/>
</dbReference>
<evidence type="ECO:0000256" key="2">
    <source>
        <dbReference type="ARBA" id="ARBA00022692"/>
    </source>
</evidence>
<keyword evidence="2 5" id="KW-0812">Transmembrane</keyword>
<feature type="transmembrane region" description="Helical" evidence="5">
    <location>
        <begin position="191"/>
        <end position="209"/>
    </location>
</feature>
<feature type="transmembrane region" description="Helical" evidence="5">
    <location>
        <begin position="116"/>
        <end position="140"/>
    </location>
</feature>
<accession>A0AAW1V749</accession>
<comment type="subcellular location">
    <subcellularLocation>
        <location evidence="1">Membrane</location>
        <topology evidence="1">Multi-pass membrane protein</topology>
    </subcellularLocation>
</comment>
<dbReference type="PANTHER" id="PTHR11814">
    <property type="entry name" value="SULFATE TRANSPORTER"/>
    <property type="match status" value="1"/>
</dbReference>
<protein>
    <recommendedName>
        <fullName evidence="6">SLC26A/SulP transporter domain-containing protein</fullName>
    </recommendedName>
</protein>
<dbReference type="Pfam" id="PF00916">
    <property type="entry name" value="Sulfate_transp"/>
    <property type="match status" value="1"/>
</dbReference>
<evidence type="ECO:0000313" key="7">
    <source>
        <dbReference type="EMBL" id="KAK9887714.1"/>
    </source>
</evidence>
<evidence type="ECO:0000256" key="3">
    <source>
        <dbReference type="ARBA" id="ARBA00022989"/>
    </source>
</evidence>
<organism evidence="7 8">
    <name type="scientific">Henosepilachna vigintioctopunctata</name>
    <dbReference type="NCBI Taxonomy" id="420089"/>
    <lineage>
        <taxon>Eukaryota</taxon>
        <taxon>Metazoa</taxon>
        <taxon>Ecdysozoa</taxon>
        <taxon>Arthropoda</taxon>
        <taxon>Hexapoda</taxon>
        <taxon>Insecta</taxon>
        <taxon>Pterygota</taxon>
        <taxon>Neoptera</taxon>
        <taxon>Endopterygota</taxon>
        <taxon>Coleoptera</taxon>
        <taxon>Polyphaga</taxon>
        <taxon>Cucujiformia</taxon>
        <taxon>Coccinelloidea</taxon>
        <taxon>Coccinellidae</taxon>
        <taxon>Epilachninae</taxon>
        <taxon>Epilachnini</taxon>
        <taxon>Henosepilachna</taxon>
    </lineage>
</organism>
<dbReference type="GO" id="GO:0055085">
    <property type="term" value="P:transmembrane transport"/>
    <property type="evidence" value="ECO:0007669"/>
    <property type="project" value="InterPro"/>
</dbReference>
<dbReference type="EMBL" id="JARQZJ010000121">
    <property type="protein sequence ID" value="KAK9887714.1"/>
    <property type="molecule type" value="Genomic_DNA"/>
</dbReference>
<keyword evidence="8" id="KW-1185">Reference proteome</keyword>
<reference evidence="7 8" key="1">
    <citation type="submission" date="2023-03" db="EMBL/GenBank/DDBJ databases">
        <title>Genome insight into feeding habits of ladybird beetles.</title>
        <authorList>
            <person name="Li H.-S."/>
            <person name="Huang Y.-H."/>
            <person name="Pang H."/>
        </authorList>
    </citation>
    <scope>NUCLEOTIDE SEQUENCE [LARGE SCALE GENOMIC DNA]</scope>
    <source>
        <strain evidence="7">SYSU_2023b</strain>
        <tissue evidence="7">Whole body</tissue>
    </source>
</reference>
<dbReference type="InterPro" id="IPR036513">
    <property type="entry name" value="STAS_dom_sf"/>
</dbReference>